<dbReference type="GO" id="GO:0006310">
    <property type="term" value="P:DNA recombination"/>
    <property type="evidence" value="ECO:0007669"/>
    <property type="project" value="UniProtKB-KW"/>
</dbReference>
<feature type="domain" description="Cas12f1-like TNB" evidence="6">
    <location>
        <begin position="301"/>
        <end position="372"/>
    </location>
</feature>
<evidence type="ECO:0000256" key="2">
    <source>
        <dbReference type="ARBA" id="ARBA00022578"/>
    </source>
</evidence>
<evidence type="ECO:0000256" key="4">
    <source>
        <dbReference type="ARBA" id="ARBA00023172"/>
    </source>
</evidence>
<name>A0A1U7H6Q7_9CYAN</name>
<sequence length="402" mass="46115">MRLVERHIIKRSHRSFKEIDMMAFKSKNLFNSALYICRQAFFAKEQIPGFNRLYHQLKASEDYKALPSKVAQLVFKQVDQCFKSYFEAKKAWLADPSKFLGEPKLPKYKNKDKGRNLLVFNNQAFSKTWLKKGYINPSGLNLKLKTKLTKIEEIRIIPKGNIYVVEAVYSRPETSLVNGDKIASIDIGLNNLATVASNDPSFKPFIVCGKALKACNQHYNKIKSKLQSLFPKNQYTSRRIEALTLKRNNKVDYYLHTASSFIIKQLVSQGVTHLIIGKNDNWKQNINLGRKTNQNFTNIPHARFIQQLEYKASLAGIGITITEESYTSKCSFLDLEPIKKQESYLGKRLKRGLFKSNSGKCYCADLNGALNIMRKVVGDSIFDRNSIERLVVSPLRFKPYQA</sequence>
<dbReference type="InterPro" id="IPR001959">
    <property type="entry name" value="Transposase"/>
</dbReference>
<keyword evidence="2" id="KW-0815">Transposition</keyword>
<evidence type="ECO:0000313" key="7">
    <source>
        <dbReference type="EMBL" id="OKH17544.1"/>
    </source>
</evidence>
<dbReference type="GO" id="GO:0032196">
    <property type="term" value="P:transposition"/>
    <property type="evidence" value="ECO:0007669"/>
    <property type="project" value="UniProtKB-KW"/>
</dbReference>
<dbReference type="GO" id="GO:0003677">
    <property type="term" value="F:DNA binding"/>
    <property type="evidence" value="ECO:0007669"/>
    <property type="project" value="UniProtKB-KW"/>
</dbReference>
<organism evidence="7 8">
    <name type="scientific">Hydrococcus rivularis NIES-593</name>
    <dbReference type="NCBI Taxonomy" id="1921803"/>
    <lineage>
        <taxon>Bacteria</taxon>
        <taxon>Bacillati</taxon>
        <taxon>Cyanobacteriota</taxon>
        <taxon>Cyanophyceae</taxon>
        <taxon>Pleurocapsales</taxon>
        <taxon>Hydrococcaceae</taxon>
        <taxon>Hydrococcus</taxon>
    </lineage>
</organism>
<dbReference type="InterPro" id="IPR010095">
    <property type="entry name" value="Cas12f1-like_TNB"/>
</dbReference>
<dbReference type="STRING" id="1921803.NIES593_22970"/>
<dbReference type="AlphaFoldDB" id="A0A1U7H6Q7"/>
<dbReference type="Pfam" id="PF07282">
    <property type="entry name" value="Cas12f1-like_TNB"/>
    <property type="match status" value="1"/>
</dbReference>
<reference evidence="7 8" key="1">
    <citation type="submission" date="2016-11" db="EMBL/GenBank/DDBJ databases">
        <title>Draft Genome Sequences of Nine Cyanobacterial Strains from Diverse Habitats.</title>
        <authorList>
            <person name="Zhu T."/>
            <person name="Hou S."/>
            <person name="Lu X."/>
            <person name="Hess W.R."/>
        </authorList>
    </citation>
    <scope>NUCLEOTIDE SEQUENCE [LARGE SCALE GENOMIC DNA]</scope>
    <source>
        <strain evidence="7 8">NIES-593</strain>
    </source>
</reference>
<dbReference type="Proteomes" id="UP000186868">
    <property type="component" value="Unassembled WGS sequence"/>
</dbReference>
<feature type="domain" description="Probable transposase IS891/IS1136/IS1341" evidence="5">
    <location>
        <begin position="171"/>
        <end position="280"/>
    </location>
</feature>
<keyword evidence="3" id="KW-0238">DNA-binding</keyword>
<dbReference type="EMBL" id="MRCB01000062">
    <property type="protein sequence ID" value="OKH17544.1"/>
    <property type="molecule type" value="Genomic_DNA"/>
</dbReference>
<dbReference type="NCBIfam" id="NF040570">
    <property type="entry name" value="guided_TnpB"/>
    <property type="match status" value="1"/>
</dbReference>
<dbReference type="OrthoDB" id="442799at2"/>
<evidence type="ECO:0000259" key="5">
    <source>
        <dbReference type="Pfam" id="PF01385"/>
    </source>
</evidence>
<dbReference type="NCBIfam" id="TIGR01766">
    <property type="entry name" value="IS200/IS605 family accessory protein TnpB-like domain"/>
    <property type="match status" value="1"/>
</dbReference>
<dbReference type="RefSeq" id="WP_073601781.1">
    <property type="nucleotide sequence ID" value="NZ_MRCB01000062.1"/>
</dbReference>
<dbReference type="Pfam" id="PF01385">
    <property type="entry name" value="OrfB_IS605"/>
    <property type="match status" value="1"/>
</dbReference>
<keyword evidence="8" id="KW-1185">Reference proteome</keyword>
<evidence type="ECO:0000256" key="1">
    <source>
        <dbReference type="ARBA" id="ARBA00008761"/>
    </source>
</evidence>
<comment type="similarity">
    <text evidence="1">In the C-terminal section; belongs to the transposase 35 family.</text>
</comment>
<evidence type="ECO:0000259" key="6">
    <source>
        <dbReference type="Pfam" id="PF07282"/>
    </source>
</evidence>
<protein>
    <submittedName>
        <fullName evidence="7">Transposase</fullName>
    </submittedName>
</protein>
<comment type="caution">
    <text evidence="7">The sequence shown here is derived from an EMBL/GenBank/DDBJ whole genome shotgun (WGS) entry which is preliminary data.</text>
</comment>
<accession>A0A1U7H6Q7</accession>
<keyword evidence="4" id="KW-0233">DNA recombination</keyword>
<proteinExistence type="inferred from homology"/>
<evidence type="ECO:0000313" key="8">
    <source>
        <dbReference type="Proteomes" id="UP000186868"/>
    </source>
</evidence>
<gene>
    <name evidence="7" type="ORF">NIES593_22970</name>
</gene>
<evidence type="ECO:0000256" key="3">
    <source>
        <dbReference type="ARBA" id="ARBA00023125"/>
    </source>
</evidence>